<protein>
    <recommendedName>
        <fullName evidence="2">Type-4 uracil-DNA glycosylase</fullName>
    </recommendedName>
</protein>
<evidence type="ECO:0000256" key="7">
    <source>
        <dbReference type="ARBA" id="ARBA00023004"/>
    </source>
</evidence>
<dbReference type="PANTHER" id="PTHR33693">
    <property type="entry name" value="TYPE-5 URACIL-DNA GLYCOSYLASE"/>
    <property type="match status" value="1"/>
</dbReference>
<keyword evidence="3" id="KW-0004">4Fe-4S</keyword>
<dbReference type="SMART" id="SM00987">
    <property type="entry name" value="UreE_C"/>
    <property type="match status" value="1"/>
</dbReference>
<dbReference type="PANTHER" id="PTHR33693:SF9">
    <property type="entry name" value="TYPE-4 URACIL-DNA GLYCOSYLASE"/>
    <property type="match status" value="1"/>
</dbReference>
<dbReference type="SMART" id="SM00986">
    <property type="entry name" value="UDG"/>
    <property type="match status" value="1"/>
</dbReference>
<dbReference type="Gene3D" id="3.40.470.10">
    <property type="entry name" value="Uracil-DNA glycosylase-like domain"/>
    <property type="match status" value="1"/>
</dbReference>
<dbReference type="Proteomes" id="UP000199013">
    <property type="component" value="Unassembled WGS sequence"/>
</dbReference>
<evidence type="ECO:0000259" key="11">
    <source>
        <dbReference type="SMART" id="SM00986"/>
    </source>
</evidence>
<dbReference type="SUPFAM" id="SSF52141">
    <property type="entry name" value="Uracil-DNA glycosylase-like"/>
    <property type="match status" value="1"/>
</dbReference>
<dbReference type="InterPro" id="IPR005122">
    <property type="entry name" value="Uracil-DNA_glycosylase-like"/>
</dbReference>
<evidence type="ECO:0000256" key="3">
    <source>
        <dbReference type="ARBA" id="ARBA00022485"/>
    </source>
</evidence>
<dbReference type="InterPro" id="IPR036895">
    <property type="entry name" value="Uracil-DNA_glycosylase-like_sf"/>
</dbReference>
<evidence type="ECO:0000256" key="2">
    <source>
        <dbReference type="ARBA" id="ARBA00019403"/>
    </source>
</evidence>
<keyword evidence="7" id="KW-0408">Iron</keyword>
<evidence type="ECO:0000256" key="1">
    <source>
        <dbReference type="ARBA" id="ARBA00006521"/>
    </source>
</evidence>
<accession>A0A1C3NT88</accession>
<evidence type="ECO:0000256" key="5">
    <source>
        <dbReference type="ARBA" id="ARBA00022763"/>
    </source>
</evidence>
<dbReference type="InterPro" id="IPR005273">
    <property type="entry name" value="Ura-DNA_glyco_family4"/>
</dbReference>
<dbReference type="NCBIfam" id="TIGR00758">
    <property type="entry name" value="UDG_fam4"/>
    <property type="match status" value="1"/>
</dbReference>
<keyword evidence="8" id="KW-0411">Iron-sulfur</keyword>
<proteinExistence type="inferred from homology"/>
<evidence type="ECO:0000313" key="13">
    <source>
        <dbReference type="Proteomes" id="UP000199013"/>
    </source>
</evidence>
<dbReference type="NCBIfam" id="TIGR03914">
    <property type="entry name" value="UDG_fam_dom"/>
    <property type="match status" value="1"/>
</dbReference>
<dbReference type="GO" id="GO:0046872">
    <property type="term" value="F:metal ion binding"/>
    <property type="evidence" value="ECO:0007669"/>
    <property type="project" value="UniProtKB-KW"/>
</dbReference>
<keyword evidence="9" id="KW-0234">DNA repair</keyword>
<keyword evidence="4" id="KW-0479">Metal-binding</keyword>
<feature type="domain" description="Uracil-DNA glycosylase-like" evidence="11">
    <location>
        <begin position="56"/>
        <end position="218"/>
    </location>
</feature>
<evidence type="ECO:0000256" key="6">
    <source>
        <dbReference type="ARBA" id="ARBA00022801"/>
    </source>
</evidence>
<dbReference type="GO" id="GO:0006281">
    <property type="term" value="P:DNA repair"/>
    <property type="evidence" value="ECO:0007669"/>
    <property type="project" value="UniProtKB-KW"/>
</dbReference>
<evidence type="ECO:0000256" key="8">
    <source>
        <dbReference type="ARBA" id="ARBA00023014"/>
    </source>
</evidence>
<evidence type="ECO:0000256" key="9">
    <source>
        <dbReference type="ARBA" id="ARBA00023204"/>
    </source>
</evidence>
<reference evidence="13" key="1">
    <citation type="submission" date="2016-02" db="EMBL/GenBank/DDBJ databases">
        <authorList>
            <person name="Wibberg D."/>
        </authorList>
    </citation>
    <scope>NUCLEOTIDE SEQUENCE [LARGE SCALE GENOMIC DNA]</scope>
</reference>
<evidence type="ECO:0000313" key="12">
    <source>
        <dbReference type="EMBL" id="SBW17578.1"/>
    </source>
</evidence>
<keyword evidence="5" id="KW-0227">DNA damage</keyword>
<feature type="region of interest" description="Disordered" evidence="10">
    <location>
        <begin position="1"/>
        <end position="24"/>
    </location>
</feature>
<dbReference type="InterPro" id="IPR051536">
    <property type="entry name" value="UDG_Type-4/5"/>
</dbReference>
<dbReference type="AlphaFoldDB" id="A0A1C3NT88"/>
<evidence type="ECO:0000256" key="10">
    <source>
        <dbReference type="SAM" id="MobiDB-lite"/>
    </source>
</evidence>
<dbReference type="CDD" id="cd10030">
    <property type="entry name" value="UDG-F4_TTUDGA_SPO1dp_like"/>
    <property type="match status" value="1"/>
</dbReference>
<name>A0A1C3NT88_9ACTN</name>
<comment type="similarity">
    <text evidence="1">Belongs to the uracil-DNA glycosylase (UDG) superfamily. Type 4 (UDGa) family.</text>
</comment>
<dbReference type="EMBL" id="FLUV01000116">
    <property type="protein sequence ID" value="SBW17578.1"/>
    <property type="molecule type" value="Genomic_DNA"/>
</dbReference>
<dbReference type="GO" id="GO:0051539">
    <property type="term" value="F:4 iron, 4 sulfur cluster binding"/>
    <property type="evidence" value="ECO:0007669"/>
    <property type="project" value="UniProtKB-KW"/>
</dbReference>
<dbReference type="Pfam" id="PF03167">
    <property type="entry name" value="UDG"/>
    <property type="match status" value="1"/>
</dbReference>
<gene>
    <name evidence="12" type="ORF">FDG2_0281</name>
</gene>
<sequence>MTDSSLTGTGTGTGTRSGSGAAPFVPPGADLAGLATAAASCRGCDLADLPGTRTVFGEGNPHARLVLVGEQPGDIEDRRGQPFVGPAGKLLDRALADAGIDRDESYVTNAVKHFRYRRSDGPRRIHQTPDARQVTACRPWLAAELNRIRPLVVVLLGATAGQALLGPSFRVTKMRGRLLSGPPGSEAQLIATLHPSAVLRVDPAARDEAYAGFVRDLQLAERTLTGMSN</sequence>
<dbReference type="GO" id="GO:0097506">
    <property type="term" value="F:deaminated base DNA N-glycosylase activity"/>
    <property type="evidence" value="ECO:0007669"/>
    <property type="project" value="UniProtKB-ARBA"/>
</dbReference>
<evidence type="ECO:0000256" key="4">
    <source>
        <dbReference type="ARBA" id="ARBA00022723"/>
    </source>
</evidence>
<keyword evidence="13" id="KW-1185">Reference proteome</keyword>
<organism evidence="12 13">
    <name type="scientific">Candidatus Protofrankia californiensis</name>
    <dbReference type="NCBI Taxonomy" id="1839754"/>
    <lineage>
        <taxon>Bacteria</taxon>
        <taxon>Bacillati</taxon>
        <taxon>Actinomycetota</taxon>
        <taxon>Actinomycetes</taxon>
        <taxon>Frankiales</taxon>
        <taxon>Frankiaceae</taxon>
        <taxon>Protofrankia</taxon>
    </lineage>
</organism>
<keyword evidence="6" id="KW-0378">Hydrolase</keyword>